<reference evidence="1" key="1">
    <citation type="submission" date="2023-03" db="EMBL/GenBank/DDBJ databases">
        <title>Chromosome-level genomes of two armyworms, Mythimna separata and Mythimna loreyi, provide insights into the biosynthesis and reception of sex pheromones.</title>
        <authorList>
            <person name="Zhao H."/>
        </authorList>
    </citation>
    <scope>NUCLEOTIDE SEQUENCE</scope>
    <source>
        <strain evidence="1">BeijingLab</strain>
    </source>
</reference>
<sequence length="235" mass="26999">MFSVRLIVVLFFFNNVFCLKRQLCETDYECLMNAVIEHVYPRFVAGGAGVESSDPLHIDAIIADLPTLRYELFNASMTGLKDCEFIKLENKHISGYTLFNYAISCPILTLTAQYGLNGIIDSTPVEGKGECRIVYEGYEISIDGKREKVKDKSGIEHINIMEYTVVPDLTKGTIKDPEYTNLVFSNDDSCKHRVRIIEEMTRDIVMDVFMNKYIQNLKNFFSRVPVEDLHYKYVL</sequence>
<name>A0ACC2QRG6_9NEOP</name>
<dbReference type="EMBL" id="CM056790">
    <property type="protein sequence ID" value="KAJ8723226.1"/>
    <property type="molecule type" value="Genomic_DNA"/>
</dbReference>
<evidence type="ECO:0000313" key="2">
    <source>
        <dbReference type="Proteomes" id="UP001231649"/>
    </source>
</evidence>
<gene>
    <name evidence="1" type="ORF">PYW08_003138</name>
</gene>
<protein>
    <submittedName>
        <fullName evidence="1">Uncharacterized protein</fullName>
    </submittedName>
</protein>
<comment type="caution">
    <text evidence="1">The sequence shown here is derived from an EMBL/GenBank/DDBJ whole genome shotgun (WGS) entry which is preliminary data.</text>
</comment>
<keyword evidence="2" id="KW-1185">Reference proteome</keyword>
<accession>A0ACC2QRG6</accession>
<dbReference type="Proteomes" id="UP001231649">
    <property type="component" value="Chromosome 14"/>
</dbReference>
<organism evidence="1 2">
    <name type="scientific">Mythimna loreyi</name>
    <dbReference type="NCBI Taxonomy" id="667449"/>
    <lineage>
        <taxon>Eukaryota</taxon>
        <taxon>Metazoa</taxon>
        <taxon>Ecdysozoa</taxon>
        <taxon>Arthropoda</taxon>
        <taxon>Hexapoda</taxon>
        <taxon>Insecta</taxon>
        <taxon>Pterygota</taxon>
        <taxon>Neoptera</taxon>
        <taxon>Endopterygota</taxon>
        <taxon>Lepidoptera</taxon>
        <taxon>Glossata</taxon>
        <taxon>Ditrysia</taxon>
        <taxon>Noctuoidea</taxon>
        <taxon>Noctuidae</taxon>
        <taxon>Noctuinae</taxon>
        <taxon>Hadenini</taxon>
        <taxon>Mythimna</taxon>
    </lineage>
</organism>
<evidence type="ECO:0000313" key="1">
    <source>
        <dbReference type="EMBL" id="KAJ8723226.1"/>
    </source>
</evidence>
<proteinExistence type="predicted"/>